<comment type="subcellular location">
    <subcellularLocation>
        <location evidence="1">Membrane</location>
        <topology evidence="1">Single-pass membrane protein</topology>
    </subcellularLocation>
</comment>
<dbReference type="SUPFAM" id="SSF46565">
    <property type="entry name" value="Chaperone J-domain"/>
    <property type="match status" value="1"/>
</dbReference>
<reference evidence="8" key="1">
    <citation type="submission" date="2017-06" db="EMBL/GenBank/DDBJ databases">
        <authorList>
            <person name="Varghese N."/>
            <person name="Submissions S."/>
        </authorList>
    </citation>
    <scope>NUCLEOTIDE SEQUENCE [LARGE SCALE GENOMIC DNA]</scope>
    <source>
        <strain evidence="8">LNB2</strain>
    </source>
</reference>
<organism evidence="7 8">
    <name type="scientific">Edaphosphingomonas laterariae</name>
    <dbReference type="NCBI Taxonomy" id="861865"/>
    <lineage>
        <taxon>Bacteria</taxon>
        <taxon>Pseudomonadati</taxon>
        <taxon>Pseudomonadota</taxon>
        <taxon>Alphaproteobacteria</taxon>
        <taxon>Sphingomonadales</taxon>
        <taxon>Rhizorhabdaceae</taxon>
        <taxon>Edaphosphingomonas</taxon>
    </lineage>
</organism>
<dbReference type="InterPro" id="IPR001623">
    <property type="entry name" value="DnaJ_domain"/>
</dbReference>
<evidence type="ECO:0000259" key="6">
    <source>
        <dbReference type="PROSITE" id="PS50076"/>
    </source>
</evidence>
<keyword evidence="4" id="KW-0472">Membrane</keyword>
<protein>
    <recommendedName>
        <fullName evidence="6">J domain-containing protein</fullName>
    </recommendedName>
</protein>
<gene>
    <name evidence="7" type="ORF">SAMN06295912_10971</name>
</gene>
<evidence type="ECO:0000313" key="8">
    <source>
        <dbReference type="Proteomes" id="UP000198281"/>
    </source>
</evidence>
<dbReference type="Proteomes" id="UP000198281">
    <property type="component" value="Unassembled WGS sequence"/>
</dbReference>
<proteinExistence type="inferred from homology"/>
<evidence type="ECO:0000256" key="5">
    <source>
        <dbReference type="ARBA" id="ARBA00038105"/>
    </source>
</evidence>
<dbReference type="OrthoDB" id="9811070at2"/>
<dbReference type="PANTHER" id="PTHR12763">
    <property type="match status" value="1"/>
</dbReference>
<accession>A0A239FL14</accession>
<keyword evidence="2" id="KW-0812">Transmembrane</keyword>
<dbReference type="InterPro" id="IPR036869">
    <property type="entry name" value="J_dom_sf"/>
</dbReference>
<dbReference type="PANTHER" id="PTHR12763:SF28">
    <property type="entry name" value="GEO10507P1-RELATED"/>
    <property type="match status" value="1"/>
</dbReference>
<evidence type="ECO:0000256" key="4">
    <source>
        <dbReference type="ARBA" id="ARBA00023136"/>
    </source>
</evidence>
<evidence type="ECO:0000256" key="1">
    <source>
        <dbReference type="ARBA" id="ARBA00004167"/>
    </source>
</evidence>
<evidence type="ECO:0000313" key="7">
    <source>
        <dbReference type="EMBL" id="SNS56922.1"/>
    </source>
</evidence>
<dbReference type="Gene3D" id="1.10.287.110">
    <property type="entry name" value="DnaJ domain"/>
    <property type="match status" value="1"/>
</dbReference>
<dbReference type="RefSeq" id="WP_089219518.1">
    <property type="nucleotide sequence ID" value="NZ_FZOS01000009.1"/>
</dbReference>
<feature type="domain" description="J" evidence="6">
    <location>
        <begin position="80"/>
        <end position="140"/>
    </location>
</feature>
<evidence type="ECO:0000256" key="2">
    <source>
        <dbReference type="ARBA" id="ARBA00022692"/>
    </source>
</evidence>
<dbReference type="PROSITE" id="PS50076">
    <property type="entry name" value="DNAJ_2"/>
    <property type="match status" value="1"/>
</dbReference>
<evidence type="ECO:0000256" key="3">
    <source>
        <dbReference type="ARBA" id="ARBA00022989"/>
    </source>
</evidence>
<comment type="similarity">
    <text evidence="5">Belongs to the TIM14 family.</text>
</comment>
<dbReference type="SMART" id="SM00271">
    <property type="entry name" value="DnaJ"/>
    <property type="match status" value="1"/>
</dbReference>
<dbReference type="AlphaFoldDB" id="A0A239FL14"/>
<keyword evidence="8" id="KW-1185">Reference proteome</keyword>
<dbReference type="EMBL" id="FZOS01000009">
    <property type="protein sequence ID" value="SNS56922.1"/>
    <property type="molecule type" value="Genomic_DNA"/>
</dbReference>
<dbReference type="GO" id="GO:0016020">
    <property type="term" value="C:membrane"/>
    <property type="evidence" value="ECO:0007669"/>
    <property type="project" value="UniProtKB-SubCell"/>
</dbReference>
<keyword evidence="3" id="KW-1133">Transmembrane helix</keyword>
<name>A0A239FL14_9SPHN</name>
<sequence length="140" mass="14868">MTWLAIAVLALVAWEWRKGRLRAPTRGEWLAILLGLAGAVLAAKGKPLFGLPLIAGAAVVLNRARRAAAPPAAPAMPVAEALSLLDLSADADADAIRAAHRRLIARVHPDAGGSDELARRVNRARDTLIAELNRKRPRAS</sequence>